<organism evidence="2 3">
    <name type="scientific">Desulfuromonas versatilis</name>
    <dbReference type="NCBI Taxonomy" id="2802975"/>
    <lineage>
        <taxon>Bacteria</taxon>
        <taxon>Pseudomonadati</taxon>
        <taxon>Thermodesulfobacteriota</taxon>
        <taxon>Desulfuromonadia</taxon>
        <taxon>Desulfuromonadales</taxon>
        <taxon>Desulfuromonadaceae</taxon>
        <taxon>Desulfuromonas</taxon>
    </lineage>
</organism>
<reference evidence="2 3" key="1">
    <citation type="journal article" date="2016" name="C (Basel)">
        <title>Selective Growth of and Electricity Production by Marine Exoelectrogenic Bacteria in Self-Aggregated Hydrogel of Microbially Reduced Graphene Oxide.</title>
        <authorList>
            <person name="Yoshida N."/>
            <person name="Goto Y."/>
            <person name="Miyata Y."/>
        </authorList>
    </citation>
    <scope>NUCLEOTIDE SEQUENCE [LARGE SCALE GENOMIC DNA]</scope>
    <source>
        <strain evidence="2 3">NIT-T3</strain>
    </source>
</reference>
<dbReference type="EMBL" id="AP024355">
    <property type="protein sequence ID" value="BCR04885.1"/>
    <property type="molecule type" value="Genomic_DNA"/>
</dbReference>
<evidence type="ECO:0000313" key="2">
    <source>
        <dbReference type="EMBL" id="BCR04885.1"/>
    </source>
</evidence>
<keyword evidence="3" id="KW-1185">Reference proteome</keyword>
<evidence type="ECO:0000259" key="1">
    <source>
        <dbReference type="Pfam" id="PF06568"/>
    </source>
</evidence>
<name>A0ABN6DXZ1_9BACT</name>
<gene>
    <name evidence="2" type="ORF">DESUT3_19540</name>
</gene>
<accession>A0ABN6DXZ1</accession>
<reference evidence="2 3" key="2">
    <citation type="journal article" date="2021" name="Int. J. Syst. Evol. Microbiol.">
        <title>Isolation and Polyphasic Characterization of Desulfuromonas versatilis sp. Nov., an Electrogenic Bacteria Capable of Versatile Metabolism Isolated from a Graphene Oxide-Reducing Enrichment Culture.</title>
        <authorList>
            <person name="Xie L."/>
            <person name="Yoshida N."/>
            <person name="Ishii S."/>
            <person name="Meng L."/>
        </authorList>
    </citation>
    <scope>NUCLEOTIDE SEQUENCE [LARGE SCALE GENOMIC DNA]</scope>
    <source>
        <strain evidence="2 3">NIT-T3</strain>
    </source>
</reference>
<sequence>MMLFRLVGKIVTKILFWREVAIQREALGSLSDELLKDIGITRAEAVREASRPFWDTAPAEDGLYRRGPSAVLKQRTN</sequence>
<evidence type="ECO:0000313" key="3">
    <source>
        <dbReference type="Proteomes" id="UP001319827"/>
    </source>
</evidence>
<dbReference type="InterPro" id="IPR009506">
    <property type="entry name" value="YjiS-like"/>
</dbReference>
<dbReference type="Proteomes" id="UP001319827">
    <property type="component" value="Chromosome"/>
</dbReference>
<feature type="domain" description="YjiS-like" evidence="1">
    <location>
        <begin position="17"/>
        <end position="45"/>
    </location>
</feature>
<protein>
    <recommendedName>
        <fullName evidence="1">YjiS-like domain-containing protein</fullName>
    </recommendedName>
</protein>
<proteinExistence type="predicted"/>
<dbReference type="Pfam" id="PF06568">
    <property type="entry name" value="YjiS-like"/>
    <property type="match status" value="1"/>
</dbReference>